<sequence>MYSFTSVLSDIPPQQESLCAFHGTYIVDSYSREGTEDIFIAKGDSFTFGCLLSDPGLMHMVSNSFEQWHSTDRRFTLTGFLTSLRYRCMDELHSGHQGIFFLINEKDSNIVLANFSSHRILLSNRSQQIFWSMDQQEDFTNPEALFRVQVCPLQEVESIILCNADDALEIVARNFHRIHLPRHVFELLSSPELPGDTSKLSCIAMNFLSHEAAQHCLHLTQKQFTLEDLSTMEDQLQQTLEELQLPREKIDQAAFAFHEVLFNAFEHGILGIGSDRKEELIRQEDYESFLHTQGLQATGTISVSVEVFATQNLLMIQVEDSGSGFDYQPYTGRARSLSSHTYRGRGIYCVKDYCDGIYYSHSGRKATLLTGMAPVSNLSLDDLRPLSHEDTHKGDIRLLLVDDDEGSLELYRRILNRLPMTRTVFVATNGLEGLNTYHQHKPDIIISDIQMPRMTGLEMAHQIRREDTNTPIILLTAYSDRDLILEAIDAGINRFVKKPLEVQQLRRHLEYYAQHIRTRHELQHKIEQEQRQREKEFFALKAKRDHDEQQQRDAFAKEQLIIHNDSALLSGIHCQVHYQPQEILSGDIYGIYRINDQRTFFYIIDSMGKGLSASVTSLLSASHLHTLLQSALATNTFHFTEVAHAYTRHICQYMVKEELISFTFACLDQAENTLEYISCGMYPILVKDSASQTITTARGNNPPFTRHSLPLRSSSLKLPSEYSILLYSDALCESTGYTTENLHDSFARHHHLEDIMADFSRALARFDNGIIPDDISVVLIARTLPE</sequence>
<proteinExistence type="predicted"/>
<dbReference type="SUPFAM" id="SSF55874">
    <property type="entry name" value="ATPase domain of HSP90 chaperone/DNA topoisomerase II/histidine kinase"/>
    <property type="match status" value="1"/>
</dbReference>
<dbReference type="InterPro" id="IPR001789">
    <property type="entry name" value="Sig_transdc_resp-reg_receiver"/>
</dbReference>
<dbReference type="EMBL" id="CP002432">
    <property type="protein sequence ID" value="ADU65378.1"/>
    <property type="molecule type" value="Genomic_DNA"/>
</dbReference>
<evidence type="ECO:0000256" key="1">
    <source>
        <dbReference type="PROSITE-ProRule" id="PRU00169"/>
    </source>
</evidence>
<dbReference type="Gene3D" id="3.30.565.10">
    <property type="entry name" value="Histidine kinase-like ATPase, C-terminal domain"/>
    <property type="match status" value="1"/>
</dbReference>
<dbReference type="InterPro" id="IPR001932">
    <property type="entry name" value="PPM-type_phosphatase-like_dom"/>
</dbReference>
<gene>
    <name evidence="3" type="ordered locus">Selin_0630</name>
</gene>
<dbReference type="InParanoid" id="E6W1C2"/>
<dbReference type="eggNOG" id="COG2208">
    <property type="taxonomic scope" value="Bacteria"/>
</dbReference>
<dbReference type="Pfam" id="PF07228">
    <property type="entry name" value="SpoIIE"/>
    <property type="match status" value="1"/>
</dbReference>
<dbReference type="PROSITE" id="PS50110">
    <property type="entry name" value="RESPONSE_REGULATORY"/>
    <property type="match status" value="1"/>
</dbReference>
<dbReference type="HOGENOM" id="CLU_356713_0_0_0"/>
<dbReference type="Pfam" id="PF00072">
    <property type="entry name" value="Response_reg"/>
    <property type="match status" value="1"/>
</dbReference>
<dbReference type="SMART" id="SM00448">
    <property type="entry name" value="REC"/>
    <property type="match status" value="1"/>
</dbReference>
<protein>
    <submittedName>
        <fullName evidence="3">Response regulator receiver</fullName>
    </submittedName>
</protein>
<name>E6W1C2_DESIS</name>
<dbReference type="InterPro" id="IPR036890">
    <property type="entry name" value="HATPase_C_sf"/>
</dbReference>
<dbReference type="Gene3D" id="3.40.50.2300">
    <property type="match status" value="1"/>
</dbReference>
<dbReference type="STRING" id="653733.Selin_0630"/>
<dbReference type="PANTHER" id="PTHR43228:SF1">
    <property type="entry name" value="TWO-COMPONENT RESPONSE REGULATOR ARR22"/>
    <property type="match status" value="1"/>
</dbReference>
<dbReference type="GO" id="GO:0000160">
    <property type="term" value="P:phosphorelay signal transduction system"/>
    <property type="evidence" value="ECO:0007669"/>
    <property type="project" value="InterPro"/>
</dbReference>
<evidence type="ECO:0000313" key="4">
    <source>
        <dbReference type="Proteomes" id="UP000002572"/>
    </source>
</evidence>
<dbReference type="InterPro" id="IPR003594">
    <property type="entry name" value="HATPase_dom"/>
</dbReference>
<dbReference type="CDD" id="cd00156">
    <property type="entry name" value="REC"/>
    <property type="match status" value="1"/>
</dbReference>
<dbReference type="InterPro" id="IPR036457">
    <property type="entry name" value="PPM-type-like_dom_sf"/>
</dbReference>
<organism evidence="3 4">
    <name type="scientific">Desulfurispirillum indicum (strain ATCC BAA-1389 / DSM 22839 / S5)</name>
    <dbReference type="NCBI Taxonomy" id="653733"/>
    <lineage>
        <taxon>Bacteria</taxon>
        <taxon>Pseudomonadati</taxon>
        <taxon>Chrysiogenota</taxon>
        <taxon>Chrysiogenia</taxon>
        <taxon>Chrysiogenales</taxon>
        <taxon>Chrysiogenaceae</taxon>
        <taxon>Desulfurispirillum</taxon>
    </lineage>
</organism>
<feature type="modified residue" description="4-aspartylphosphate" evidence="1">
    <location>
        <position position="448"/>
    </location>
</feature>
<dbReference type="SMART" id="SM00331">
    <property type="entry name" value="PP2C_SIG"/>
    <property type="match status" value="1"/>
</dbReference>
<feature type="domain" description="Response regulatory" evidence="2">
    <location>
        <begin position="397"/>
        <end position="513"/>
    </location>
</feature>
<dbReference type="Pfam" id="PF13581">
    <property type="entry name" value="HATPase_c_2"/>
    <property type="match status" value="1"/>
</dbReference>
<keyword evidence="1" id="KW-0597">Phosphoprotein</keyword>
<accession>E6W1C2</accession>
<dbReference type="InterPro" id="IPR011006">
    <property type="entry name" value="CheY-like_superfamily"/>
</dbReference>
<keyword evidence="4" id="KW-1185">Reference proteome</keyword>
<evidence type="ECO:0000313" key="3">
    <source>
        <dbReference type="EMBL" id="ADU65378.1"/>
    </source>
</evidence>
<dbReference type="eggNOG" id="COG3706">
    <property type="taxonomic scope" value="Bacteria"/>
</dbReference>
<dbReference type="RefSeq" id="WP_013505266.1">
    <property type="nucleotide sequence ID" value="NC_014836.1"/>
</dbReference>
<dbReference type="SUPFAM" id="SSF52172">
    <property type="entry name" value="CheY-like"/>
    <property type="match status" value="1"/>
</dbReference>
<evidence type="ECO:0000259" key="2">
    <source>
        <dbReference type="PROSITE" id="PS50110"/>
    </source>
</evidence>
<dbReference type="Gene3D" id="3.60.40.10">
    <property type="entry name" value="PPM-type phosphatase domain"/>
    <property type="match status" value="1"/>
</dbReference>
<dbReference type="eggNOG" id="COG2172">
    <property type="taxonomic scope" value="Bacteria"/>
</dbReference>
<dbReference type="AlphaFoldDB" id="E6W1C2"/>
<dbReference type="Proteomes" id="UP000002572">
    <property type="component" value="Chromosome"/>
</dbReference>
<reference evidence="3 4" key="1">
    <citation type="submission" date="2010-12" db="EMBL/GenBank/DDBJ databases">
        <title>Complete sequence of Desulfurispirillum indicum S5.</title>
        <authorList>
            <consortium name="US DOE Joint Genome Institute"/>
            <person name="Lucas S."/>
            <person name="Copeland A."/>
            <person name="Lapidus A."/>
            <person name="Cheng J.-F."/>
            <person name="Goodwin L."/>
            <person name="Pitluck S."/>
            <person name="Chertkov O."/>
            <person name="Held B."/>
            <person name="Detter J.C."/>
            <person name="Han C."/>
            <person name="Tapia R."/>
            <person name="Land M."/>
            <person name="Hauser L."/>
            <person name="Kyrpides N."/>
            <person name="Ivanova N."/>
            <person name="Mikhailova N."/>
            <person name="Haggblom M."/>
            <person name="Rauschenbach I."/>
            <person name="Bini E."/>
            <person name="Woyke T."/>
        </authorList>
    </citation>
    <scope>NUCLEOTIDE SEQUENCE [LARGE SCALE GENOMIC DNA]</scope>
    <source>
        <strain evidence="4">ATCC BAA-1389 / DSM 22839 / S5</strain>
    </source>
</reference>
<dbReference type="KEGG" id="din:Selin_0630"/>
<dbReference type="InterPro" id="IPR052048">
    <property type="entry name" value="ST_Response_Regulator"/>
</dbReference>
<dbReference type="PANTHER" id="PTHR43228">
    <property type="entry name" value="TWO-COMPONENT RESPONSE REGULATOR"/>
    <property type="match status" value="1"/>
</dbReference>